<reference evidence="3" key="1">
    <citation type="submission" date="2017-02" db="UniProtKB">
        <authorList>
            <consortium name="WormBaseParasite"/>
        </authorList>
    </citation>
    <scope>IDENTIFICATION</scope>
</reference>
<dbReference type="STRING" id="6205.A0A0R3XBX5"/>
<dbReference type="GO" id="GO:0032543">
    <property type="term" value="P:mitochondrial translation"/>
    <property type="evidence" value="ECO:0007669"/>
    <property type="project" value="TreeGrafter"/>
</dbReference>
<evidence type="ECO:0000313" key="2">
    <source>
        <dbReference type="Proteomes" id="UP000274429"/>
    </source>
</evidence>
<protein>
    <submittedName>
        <fullName evidence="3">28S ribosomal protein S17, mitochondrial</fullName>
    </submittedName>
</protein>
<dbReference type="AlphaFoldDB" id="A0A0R3XBX5"/>
<dbReference type="Gene3D" id="2.40.50.140">
    <property type="entry name" value="Nucleic acid-binding proteins"/>
    <property type="match status" value="1"/>
</dbReference>
<name>A0A0R3XBX5_HYDTA</name>
<dbReference type="Proteomes" id="UP000274429">
    <property type="component" value="Unassembled WGS sequence"/>
</dbReference>
<dbReference type="SUPFAM" id="SSF50249">
    <property type="entry name" value="Nucleic acid-binding proteins"/>
    <property type="match status" value="1"/>
</dbReference>
<dbReference type="InterPro" id="IPR012340">
    <property type="entry name" value="NA-bd_OB-fold"/>
</dbReference>
<evidence type="ECO:0000313" key="1">
    <source>
        <dbReference type="EMBL" id="VDM36015.1"/>
    </source>
</evidence>
<gene>
    <name evidence="1" type="ORF">TTAC_LOCUS11035</name>
</gene>
<dbReference type="GO" id="GO:0003735">
    <property type="term" value="F:structural constituent of ribosome"/>
    <property type="evidence" value="ECO:0007669"/>
    <property type="project" value="InterPro"/>
</dbReference>
<dbReference type="PANTHER" id="PTHR24088">
    <property type="entry name" value="28S RIBOSOMAL PROTEIN S17, MITOCHONDRIAL"/>
    <property type="match status" value="1"/>
</dbReference>
<dbReference type="WBParaSite" id="TTAC_0001105201-mRNA-1">
    <property type="protein sequence ID" value="TTAC_0001105201-mRNA-1"/>
    <property type="gene ID" value="TTAC_0001105201"/>
</dbReference>
<keyword evidence="2" id="KW-1185">Reference proteome</keyword>
<dbReference type="GO" id="GO:0005763">
    <property type="term" value="C:mitochondrial small ribosomal subunit"/>
    <property type="evidence" value="ECO:0007669"/>
    <property type="project" value="InterPro"/>
</dbReference>
<dbReference type="PANTHER" id="PTHR24088:SF0">
    <property type="entry name" value="SMALL RIBOSOMAL SUBUNIT PROTEIN US17M"/>
    <property type="match status" value="1"/>
</dbReference>
<dbReference type="EMBL" id="UYWX01022775">
    <property type="protein sequence ID" value="VDM36015.1"/>
    <property type="molecule type" value="Genomic_DNA"/>
</dbReference>
<proteinExistence type="predicted"/>
<organism evidence="3">
    <name type="scientific">Hydatigena taeniaeformis</name>
    <name type="common">Feline tapeworm</name>
    <name type="synonym">Taenia taeniaeformis</name>
    <dbReference type="NCBI Taxonomy" id="6205"/>
    <lineage>
        <taxon>Eukaryota</taxon>
        <taxon>Metazoa</taxon>
        <taxon>Spiralia</taxon>
        <taxon>Lophotrochozoa</taxon>
        <taxon>Platyhelminthes</taxon>
        <taxon>Cestoda</taxon>
        <taxon>Eucestoda</taxon>
        <taxon>Cyclophyllidea</taxon>
        <taxon>Taeniidae</taxon>
        <taxon>Hydatigera</taxon>
    </lineage>
</organism>
<dbReference type="InterPro" id="IPR039193">
    <property type="entry name" value="Ribosomal_uS17m_metazoa"/>
</dbReference>
<dbReference type="OrthoDB" id="274752at2759"/>
<reference evidence="1 2" key="2">
    <citation type="submission" date="2018-11" db="EMBL/GenBank/DDBJ databases">
        <authorList>
            <consortium name="Pathogen Informatics"/>
        </authorList>
    </citation>
    <scope>NUCLEOTIDE SEQUENCE [LARGE SCALE GENOMIC DNA]</scope>
</reference>
<evidence type="ECO:0000313" key="3">
    <source>
        <dbReference type="WBParaSite" id="TTAC_0001105201-mRNA-1"/>
    </source>
</evidence>
<sequence>MVRYWLHRSARVQKLVAPHVQKLFPFHKPELEGVSPVNASYSGKVVKAPFDLAIGKVVPFGQKISASRKDIIKVKIHKLCLNKFLLRYFYQTRTYWVHRGDADVDIGDIVLVERCDPPVAFNAVYKLKKVVFNVGNITDPMSGLRCEGPDFPADVMQQWLDERQHKLQTSHRYTLPV</sequence>
<accession>A0A0R3XBX5</accession>